<feature type="transmembrane region" description="Helical" evidence="10">
    <location>
        <begin position="63"/>
        <end position="86"/>
    </location>
</feature>
<dbReference type="Pfam" id="PF08282">
    <property type="entry name" value="Hydrolase_3"/>
    <property type="match status" value="1"/>
</dbReference>
<feature type="transmembrane region" description="Helical" evidence="10">
    <location>
        <begin position="881"/>
        <end position="901"/>
    </location>
</feature>
<dbReference type="PANTHER" id="PTHR43294">
    <property type="entry name" value="SODIUM/POTASSIUM-TRANSPORTING ATPASE SUBUNIT ALPHA"/>
    <property type="match status" value="1"/>
</dbReference>
<keyword evidence="3" id="KW-1003">Cell membrane</keyword>
<dbReference type="Pfam" id="PF00122">
    <property type="entry name" value="E1-E2_ATPase"/>
    <property type="match status" value="1"/>
</dbReference>
<feature type="transmembrane region" description="Helical" evidence="10">
    <location>
        <begin position="841"/>
        <end position="861"/>
    </location>
</feature>
<comment type="caution">
    <text evidence="12">The sequence shown here is derived from an EMBL/GenBank/DDBJ whole genome shotgun (WGS) entry which is preliminary data.</text>
</comment>
<comment type="similarity">
    <text evidence="2">Belongs to the cation transport ATPase (P-type) (TC 3.A.3) family. Type IIA subfamily.</text>
</comment>
<dbReference type="InterPro" id="IPR050510">
    <property type="entry name" value="Cation_transp_ATPase_P-type"/>
</dbReference>
<dbReference type="SUPFAM" id="SSF56784">
    <property type="entry name" value="HAD-like"/>
    <property type="match status" value="1"/>
</dbReference>
<dbReference type="Pfam" id="PF00689">
    <property type="entry name" value="Cation_ATPase_C"/>
    <property type="match status" value="1"/>
</dbReference>
<dbReference type="PANTHER" id="PTHR43294:SF21">
    <property type="entry name" value="CATION TRANSPORTING ATPASE"/>
    <property type="match status" value="1"/>
</dbReference>
<dbReference type="InterPro" id="IPR059000">
    <property type="entry name" value="ATPase_P-type_domA"/>
</dbReference>
<dbReference type="FunFam" id="3.40.50.1000:FF:000083">
    <property type="entry name" value="Sodium/potassium-transporting ATPase subunit alpha"/>
    <property type="match status" value="1"/>
</dbReference>
<organism evidence="12 13">
    <name type="scientific">Candidatus Methylobacter titanis</name>
    <dbReference type="NCBI Taxonomy" id="3053457"/>
    <lineage>
        <taxon>Bacteria</taxon>
        <taxon>Pseudomonadati</taxon>
        <taxon>Pseudomonadota</taxon>
        <taxon>Gammaproteobacteria</taxon>
        <taxon>Methylococcales</taxon>
        <taxon>Methylococcaceae</taxon>
        <taxon>Methylobacter</taxon>
    </lineage>
</organism>
<evidence type="ECO:0000256" key="9">
    <source>
        <dbReference type="ARBA" id="ARBA00023136"/>
    </source>
</evidence>
<dbReference type="InterPro" id="IPR006068">
    <property type="entry name" value="ATPase_P-typ_cation-transptr_C"/>
</dbReference>
<dbReference type="Pfam" id="PF13246">
    <property type="entry name" value="Cation_ATPase"/>
    <property type="match status" value="1"/>
</dbReference>
<dbReference type="SFLD" id="SFLDG00002">
    <property type="entry name" value="C1.7:_P-type_atpase_like"/>
    <property type="match status" value="1"/>
</dbReference>
<keyword evidence="4 10" id="KW-0812">Transmembrane</keyword>
<dbReference type="PRINTS" id="PR00119">
    <property type="entry name" value="CATATPASE"/>
</dbReference>
<dbReference type="GO" id="GO:0005886">
    <property type="term" value="C:plasma membrane"/>
    <property type="evidence" value="ECO:0007669"/>
    <property type="project" value="UniProtKB-SubCell"/>
</dbReference>
<evidence type="ECO:0000256" key="7">
    <source>
        <dbReference type="ARBA" id="ARBA00022967"/>
    </source>
</evidence>
<feature type="transmembrane region" description="Helical" evidence="10">
    <location>
        <begin position="1119"/>
        <end position="1140"/>
    </location>
</feature>
<gene>
    <name evidence="12" type="ORF">PSU93_03970</name>
</gene>
<evidence type="ECO:0000256" key="10">
    <source>
        <dbReference type="SAM" id="Phobius"/>
    </source>
</evidence>
<dbReference type="SUPFAM" id="SSF81660">
    <property type="entry name" value="Metal cation-transporting ATPase, ATP-binding domain N"/>
    <property type="match status" value="1"/>
</dbReference>
<name>A0AA43Q498_9GAMM</name>
<dbReference type="NCBIfam" id="TIGR00765">
    <property type="entry name" value="yihY_not_rbn"/>
    <property type="match status" value="1"/>
</dbReference>
<evidence type="ECO:0000313" key="13">
    <source>
        <dbReference type="Proteomes" id="UP001160519"/>
    </source>
</evidence>
<feature type="transmembrane region" description="Helical" evidence="10">
    <location>
        <begin position="1083"/>
        <end position="1107"/>
    </location>
</feature>
<sequence>MSPTPVIAEQEQGKAWHSLSAEEALTQVDSSAAGLSAQEAARRLAVNGPNELKEGKRISPLRIFFDQFKSLIIWILIAAGVVSWLLGERVDAIAILAIVALNAVIGFYQEFNAEKAIAALKKMTAPQAKVQRDGKVILIPASGIVSGDILALEAGDLIAADARLLRAASLRCIEATLTGESMAQSKQPETLEQIDAPLADRDNMVFMGTSVAAGTGQAVVVATAMQTELGRIAGLITAAGEEEHTPLEKKLESFGRVLVWVALGIVALLFGLGLMRGTDPFELFMTSVSLAVAAVPEGLPTVVTVALSLGVLRMSRRHALMRKLAAVETLGSTTVICTDKTGTLTMGEMTVRAFYVAGQRYQVTGVGYGPDGEVHFEGNKAQAPHTVALLELATVILGCNNAHLVQEQGTWKVIGDPTEGALLAGGAKAGGDHARIERELPKQHEIPFDSDRKLSTMIRKLPDGKLRAFINGAPDVLLARCTSLYSSDVVRPMTDEDRQIILAQNTAMAQQALRVLGSAWRDLDSASPAELTADAVEHDLVFVGLSGMVDPPRQEAKDAVAKCRAAGIRVVMITGDHPHTATAIARELGIAADEDMAIAGIELDKLSGDELRQHVPKIAVYARVTAEHKLRIIRAWKANDAVVAMTGDGVNDAPAIKGADIGIAMGKAGTEVTKQAADMIITDDNFASIVAAVEEGRGIYDNIHKTLQYLLAGNTGELLLMTICVVVGLPTPLLPIHLLWINLVTDGLPALCLATDPIDPDVMQRHPRPRSERITNPSFLRTMAFTGLLTASVAFAVYFYVLNTETTEMARTYAFAVLVFAELLRSFGARSETKPVWRISLFTNINLMLVVAISFGLQMWSQHNETLGRFLKTSYLPFSDFFVLVALGAIPLLVLEIVKVVGNARRPNKTVPDKQAGRAWAILRLALKNFFRIDGAQWAGAFSYYTFFSLFPLIVLFVTIASIFIDPDRAATEIIAYVETYVPIGGQKQDYVFDTLTGVVNARGQISVLAFLMLGWAAMQIFTTLISATNRAWGVETSNGWRLPLKSLGFLATMISVALLSVAMPVLAKMAKDWLFPGHDANAWIYVLGSSFFASLVVFLSLSLFYRLAPRRPTRFAEVWGAALCATVLLSAAENLFVIYLKDFATLNAVYGALGGVMALLLWIYLFGCIFIFGACLCAAQAEERSTGEIRKARLLQENKL</sequence>
<proteinExistence type="inferred from homology"/>
<dbReference type="InterPro" id="IPR023298">
    <property type="entry name" value="ATPase_P-typ_TM_dom_sf"/>
</dbReference>
<dbReference type="InterPro" id="IPR023299">
    <property type="entry name" value="ATPase_P-typ_cyto_dom_N"/>
</dbReference>
<dbReference type="GO" id="GO:0016887">
    <property type="term" value="F:ATP hydrolysis activity"/>
    <property type="evidence" value="ECO:0007669"/>
    <property type="project" value="InterPro"/>
</dbReference>
<dbReference type="Proteomes" id="UP001160519">
    <property type="component" value="Unassembled WGS sequence"/>
</dbReference>
<dbReference type="InterPro" id="IPR004014">
    <property type="entry name" value="ATPase_P-typ_cation-transptr_N"/>
</dbReference>
<dbReference type="InterPro" id="IPR036412">
    <property type="entry name" value="HAD-like_sf"/>
</dbReference>
<dbReference type="InterPro" id="IPR017039">
    <property type="entry name" value="Virul_fac_BrkB"/>
</dbReference>
<dbReference type="GO" id="GO:0005524">
    <property type="term" value="F:ATP binding"/>
    <property type="evidence" value="ECO:0007669"/>
    <property type="project" value="UniProtKB-KW"/>
</dbReference>
<dbReference type="SUPFAM" id="SSF81653">
    <property type="entry name" value="Calcium ATPase, transduction domain A"/>
    <property type="match status" value="1"/>
</dbReference>
<reference evidence="12" key="1">
    <citation type="submission" date="2023-01" db="EMBL/GenBank/DDBJ databases">
        <title>Biogeochemical cycle of methane in antarctic sediments.</title>
        <authorList>
            <person name="Roldan D.M."/>
            <person name="Menes R.J."/>
        </authorList>
    </citation>
    <scope>NUCLEOTIDE SEQUENCE [LARGE SCALE GENOMIC DNA]</scope>
    <source>
        <strain evidence="12">K-2018 MAG008</strain>
    </source>
</reference>
<evidence type="ECO:0000256" key="1">
    <source>
        <dbReference type="ARBA" id="ARBA00004651"/>
    </source>
</evidence>
<feature type="transmembrane region" description="Helical" evidence="10">
    <location>
        <begin position="1006"/>
        <end position="1028"/>
    </location>
</feature>
<dbReference type="Gene3D" id="1.20.1110.10">
    <property type="entry name" value="Calcium-transporting ATPase, transmembrane domain"/>
    <property type="match status" value="1"/>
</dbReference>
<dbReference type="SMART" id="SM00831">
    <property type="entry name" value="Cation_ATPase_N"/>
    <property type="match status" value="1"/>
</dbReference>
<protein>
    <submittedName>
        <fullName evidence="12">HAD-IC family P-type ATPase</fullName>
    </submittedName>
</protein>
<feature type="domain" description="Cation-transporting P-type ATPase N-terminal" evidence="11">
    <location>
        <begin position="15"/>
        <end position="88"/>
    </location>
</feature>
<keyword evidence="9 10" id="KW-0472">Membrane</keyword>
<keyword evidence="5" id="KW-0547">Nucleotide-binding</keyword>
<evidence type="ECO:0000256" key="4">
    <source>
        <dbReference type="ARBA" id="ARBA00022692"/>
    </source>
</evidence>
<keyword evidence="6" id="KW-0067">ATP-binding</keyword>
<evidence type="ECO:0000259" key="11">
    <source>
        <dbReference type="SMART" id="SM00831"/>
    </source>
</evidence>
<feature type="transmembrane region" description="Helical" evidence="10">
    <location>
        <begin position="257"/>
        <end position="275"/>
    </location>
</feature>
<comment type="subcellular location">
    <subcellularLocation>
        <location evidence="1">Cell membrane</location>
        <topology evidence="1">Multi-pass membrane protein</topology>
    </subcellularLocation>
</comment>
<dbReference type="SUPFAM" id="SSF81665">
    <property type="entry name" value="Calcium ATPase, transmembrane domain M"/>
    <property type="match status" value="1"/>
</dbReference>
<evidence type="ECO:0000256" key="2">
    <source>
        <dbReference type="ARBA" id="ARBA00005675"/>
    </source>
</evidence>
<feature type="transmembrane region" description="Helical" evidence="10">
    <location>
        <begin position="709"/>
        <end position="730"/>
    </location>
</feature>
<dbReference type="Gene3D" id="3.40.50.1000">
    <property type="entry name" value="HAD superfamily/HAD-like"/>
    <property type="match status" value="1"/>
</dbReference>
<dbReference type="PROSITE" id="PS00154">
    <property type="entry name" value="ATPASE_E1_E2"/>
    <property type="match status" value="1"/>
</dbReference>
<evidence type="ECO:0000256" key="5">
    <source>
        <dbReference type="ARBA" id="ARBA00022741"/>
    </source>
</evidence>
<dbReference type="AlphaFoldDB" id="A0AA43Q498"/>
<dbReference type="InterPro" id="IPR044492">
    <property type="entry name" value="P_typ_ATPase_HD_dom"/>
</dbReference>
<evidence type="ECO:0000256" key="8">
    <source>
        <dbReference type="ARBA" id="ARBA00022989"/>
    </source>
</evidence>
<accession>A0AA43Q498</accession>
<dbReference type="InterPro" id="IPR023214">
    <property type="entry name" value="HAD_sf"/>
</dbReference>
<keyword evidence="7" id="KW-1278">Translocase</keyword>
<dbReference type="Pfam" id="PF00690">
    <property type="entry name" value="Cation_ATPase_N"/>
    <property type="match status" value="1"/>
</dbReference>
<dbReference type="InterPro" id="IPR001757">
    <property type="entry name" value="P_typ_ATPase"/>
</dbReference>
<feature type="transmembrane region" description="Helical" evidence="10">
    <location>
        <begin position="92"/>
        <end position="111"/>
    </location>
</feature>
<feature type="transmembrane region" description="Helical" evidence="10">
    <location>
        <begin position="1048"/>
        <end position="1068"/>
    </location>
</feature>
<dbReference type="NCBIfam" id="TIGR01494">
    <property type="entry name" value="ATPase_P-type"/>
    <property type="match status" value="2"/>
</dbReference>
<feature type="transmembrane region" description="Helical" evidence="10">
    <location>
        <begin position="287"/>
        <end position="312"/>
    </location>
</feature>
<dbReference type="InterPro" id="IPR018303">
    <property type="entry name" value="ATPase_P-typ_P_site"/>
</dbReference>
<dbReference type="Gene3D" id="2.70.150.10">
    <property type="entry name" value="Calcium-transporting ATPase, cytoplasmic transduction domain A"/>
    <property type="match status" value="1"/>
</dbReference>
<keyword evidence="13" id="KW-1185">Reference proteome</keyword>
<dbReference type="PRINTS" id="PR00121">
    <property type="entry name" value="NAKATPASE"/>
</dbReference>
<dbReference type="SFLD" id="SFLDF00027">
    <property type="entry name" value="p-type_atpase"/>
    <property type="match status" value="1"/>
</dbReference>
<feature type="transmembrane region" description="Helical" evidence="10">
    <location>
        <begin position="779"/>
        <end position="801"/>
    </location>
</feature>
<feature type="transmembrane region" description="Helical" evidence="10">
    <location>
        <begin position="942"/>
        <end position="965"/>
    </location>
</feature>
<dbReference type="Gene3D" id="3.40.1110.10">
    <property type="entry name" value="Calcium-transporting ATPase, cytoplasmic domain N"/>
    <property type="match status" value="1"/>
</dbReference>
<dbReference type="EMBL" id="JAQSDF010000007">
    <property type="protein sequence ID" value="MDI1230292.1"/>
    <property type="molecule type" value="Genomic_DNA"/>
</dbReference>
<dbReference type="Pfam" id="PF03631">
    <property type="entry name" value="Virul_fac_BrkB"/>
    <property type="match status" value="1"/>
</dbReference>
<dbReference type="GO" id="GO:0015662">
    <property type="term" value="F:P-type ion transporter activity"/>
    <property type="evidence" value="ECO:0007669"/>
    <property type="project" value="UniProtKB-ARBA"/>
</dbReference>
<evidence type="ECO:0000313" key="12">
    <source>
        <dbReference type="EMBL" id="MDI1230292.1"/>
    </source>
</evidence>
<evidence type="ECO:0000256" key="3">
    <source>
        <dbReference type="ARBA" id="ARBA00022475"/>
    </source>
</evidence>
<feature type="transmembrane region" description="Helical" evidence="10">
    <location>
        <begin position="1160"/>
        <end position="1182"/>
    </location>
</feature>
<evidence type="ECO:0000256" key="6">
    <source>
        <dbReference type="ARBA" id="ARBA00022840"/>
    </source>
</evidence>
<dbReference type="InterPro" id="IPR008250">
    <property type="entry name" value="ATPase_P-typ_transduc_dom_A_sf"/>
</dbReference>
<dbReference type="SFLD" id="SFLDS00003">
    <property type="entry name" value="Haloacid_Dehalogenase"/>
    <property type="match status" value="1"/>
</dbReference>
<keyword evidence="8 10" id="KW-1133">Transmembrane helix</keyword>